<comment type="similarity">
    <text evidence="1">Belongs to the folate receptor family.</text>
</comment>
<dbReference type="Proteomes" id="UP000694547">
    <property type="component" value="Chromosome 5"/>
</dbReference>
<evidence type="ECO:0000256" key="3">
    <source>
        <dbReference type="ARBA" id="ARBA00023157"/>
    </source>
</evidence>
<keyword evidence="8" id="KW-1185">Reference proteome</keyword>
<organism evidence="7 8">
    <name type="scientific">Peromyscus maniculatus bairdii</name>
    <name type="common">Prairie deer mouse</name>
    <dbReference type="NCBI Taxonomy" id="230844"/>
    <lineage>
        <taxon>Eukaryota</taxon>
        <taxon>Metazoa</taxon>
        <taxon>Chordata</taxon>
        <taxon>Craniata</taxon>
        <taxon>Vertebrata</taxon>
        <taxon>Euteleostomi</taxon>
        <taxon>Mammalia</taxon>
        <taxon>Eutheria</taxon>
        <taxon>Euarchontoglires</taxon>
        <taxon>Glires</taxon>
        <taxon>Rodentia</taxon>
        <taxon>Myomorpha</taxon>
        <taxon>Muroidea</taxon>
        <taxon>Cricetidae</taxon>
        <taxon>Neotominae</taxon>
        <taxon>Peromyscus</taxon>
    </lineage>
</organism>
<dbReference type="GO" id="GO:0033165">
    <property type="term" value="C:interphotoreceptor matrix"/>
    <property type="evidence" value="ECO:0007669"/>
    <property type="project" value="Ensembl"/>
</dbReference>
<reference evidence="7 8" key="1">
    <citation type="submission" date="2018-10" db="EMBL/GenBank/DDBJ databases">
        <title>Improved assembly of the deer mouse Peromyscus maniculatus genome.</title>
        <authorList>
            <person name="Lassance J.-M."/>
            <person name="Hoekstra H.E."/>
        </authorList>
    </citation>
    <scope>NUCLEOTIDE SEQUENCE [LARGE SCALE GENOMIC DNA]</scope>
</reference>
<dbReference type="InterPro" id="IPR004269">
    <property type="entry name" value="Folate_rcpt"/>
</dbReference>
<dbReference type="InterPro" id="IPR018143">
    <property type="entry name" value="Folate_rcpt-like"/>
</dbReference>
<dbReference type="AlphaFoldDB" id="A0A8C8W2T3"/>
<dbReference type="Ensembl" id="ENSPEMT00000042062.1">
    <property type="protein sequence ID" value="ENSPEMP00000032603.1"/>
    <property type="gene ID" value="ENSPEMG00000024999.1"/>
</dbReference>
<evidence type="ECO:0000256" key="5">
    <source>
        <dbReference type="SAM" id="SignalP"/>
    </source>
</evidence>
<dbReference type="GeneTree" id="ENSGT00950000183144"/>
<dbReference type="GO" id="GO:0038023">
    <property type="term" value="F:signaling receptor activity"/>
    <property type="evidence" value="ECO:0007669"/>
    <property type="project" value="TreeGrafter"/>
</dbReference>
<feature type="region of interest" description="Disordered" evidence="4">
    <location>
        <begin position="225"/>
        <end position="248"/>
    </location>
</feature>
<keyword evidence="2 5" id="KW-0732">Signal</keyword>
<feature type="domain" description="Folate receptor-like" evidence="6">
    <location>
        <begin position="82"/>
        <end position="208"/>
    </location>
</feature>
<evidence type="ECO:0000256" key="1">
    <source>
        <dbReference type="ARBA" id="ARBA00007932"/>
    </source>
</evidence>
<dbReference type="PANTHER" id="PTHR10517:SF19">
    <property type="entry name" value="RETBINDIN"/>
    <property type="match status" value="1"/>
</dbReference>
<reference evidence="7" key="3">
    <citation type="submission" date="2025-09" db="UniProtKB">
        <authorList>
            <consortium name="Ensembl"/>
        </authorList>
    </citation>
    <scope>IDENTIFICATION</scope>
</reference>
<feature type="signal peptide" evidence="5">
    <location>
        <begin position="1"/>
        <end position="29"/>
    </location>
</feature>
<dbReference type="PANTHER" id="PTHR10517">
    <property type="entry name" value="FOLATE RECEPTOR"/>
    <property type="match status" value="1"/>
</dbReference>
<accession>A0A8C8W2T3</accession>
<name>A0A8C8W2T3_PERMB</name>
<proteinExistence type="inferred from homology"/>
<reference evidence="7" key="2">
    <citation type="submission" date="2025-08" db="UniProtKB">
        <authorList>
            <consortium name="Ensembl"/>
        </authorList>
    </citation>
    <scope>IDENTIFICATION</scope>
</reference>
<dbReference type="GO" id="GO:1902444">
    <property type="term" value="F:riboflavin binding"/>
    <property type="evidence" value="ECO:0007669"/>
    <property type="project" value="Ensembl"/>
</dbReference>
<dbReference type="GO" id="GO:0032217">
    <property type="term" value="F:riboflavin transmembrane transporter activity"/>
    <property type="evidence" value="ECO:0007669"/>
    <property type="project" value="TreeGrafter"/>
</dbReference>
<evidence type="ECO:0000256" key="4">
    <source>
        <dbReference type="SAM" id="MobiDB-lite"/>
    </source>
</evidence>
<protein>
    <submittedName>
        <fullName evidence="7">Retbindin</fullName>
    </submittedName>
</protein>
<dbReference type="PROSITE" id="PS51257">
    <property type="entry name" value="PROKAR_LIPOPROTEIN"/>
    <property type="match status" value="1"/>
</dbReference>
<evidence type="ECO:0000259" key="6">
    <source>
        <dbReference type="Pfam" id="PF03024"/>
    </source>
</evidence>
<sequence length="248" mass="26737">MAHKGHFQPSSLDWALRLILAWIFSVACGGSHPLQARFWGHPGLAANVGTSQLHLAGYPPSSVPRPSLRIQDPGSQTSPLPEPCCTSDIDGPEASNPGILLESCGAPSPECEFFLGHLQRALRNRFHWLLLGVHRVQPLCPELCRIWFTTCEADFTCGPTWLQPSGKRGCEASCRTYGQTFANAEDLCRTVLGHALPMAAPGSRHCLNVSISSPRARRPRAWISKAAGSGSGSGDSPEMSGFQVSLAW</sequence>
<feature type="chain" id="PRO_5034490113" evidence="5">
    <location>
        <begin position="30"/>
        <end position="248"/>
    </location>
</feature>
<evidence type="ECO:0000313" key="8">
    <source>
        <dbReference type="Proteomes" id="UP000694547"/>
    </source>
</evidence>
<dbReference type="Pfam" id="PF03024">
    <property type="entry name" value="Folate_rec"/>
    <property type="match status" value="1"/>
</dbReference>
<dbReference type="GO" id="GO:0009897">
    <property type="term" value="C:external side of plasma membrane"/>
    <property type="evidence" value="ECO:0007669"/>
    <property type="project" value="Ensembl"/>
</dbReference>
<evidence type="ECO:0000313" key="7">
    <source>
        <dbReference type="Ensembl" id="ENSPEMP00000032603.1"/>
    </source>
</evidence>
<evidence type="ECO:0000256" key="2">
    <source>
        <dbReference type="ARBA" id="ARBA00022729"/>
    </source>
</evidence>
<keyword evidence="3" id="KW-1015">Disulfide bond</keyword>